<name>A0A420M8I2_FUSOX</name>
<proteinExistence type="predicted"/>
<dbReference type="Proteomes" id="UP000285084">
    <property type="component" value="Unassembled WGS sequence"/>
</dbReference>
<evidence type="ECO:0000313" key="1">
    <source>
        <dbReference type="EMBL" id="RKK58961.1"/>
    </source>
</evidence>
<accession>A0A420M8I2</accession>
<dbReference type="AlphaFoldDB" id="A0A420M8I2"/>
<dbReference type="EMBL" id="MRCX01000769">
    <property type="protein sequence ID" value="RKK58961.1"/>
    <property type="molecule type" value="Genomic_DNA"/>
</dbReference>
<evidence type="ECO:0000313" key="2">
    <source>
        <dbReference type="Proteomes" id="UP000285084"/>
    </source>
</evidence>
<organism evidence="1 2">
    <name type="scientific">Fusarium oxysporum</name>
    <name type="common">Fusarium vascular wilt</name>
    <dbReference type="NCBI Taxonomy" id="5507"/>
    <lineage>
        <taxon>Eukaryota</taxon>
        <taxon>Fungi</taxon>
        <taxon>Dikarya</taxon>
        <taxon>Ascomycota</taxon>
        <taxon>Pezizomycotina</taxon>
        <taxon>Sordariomycetes</taxon>
        <taxon>Hypocreomycetidae</taxon>
        <taxon>Hypocreales</taxon>
        <taxon>Nectriaceae</taxon>
        <taxon>Fusarium</taxon>
        <taxon>Fusarium oxysporum species complex</taxon>
    </lineage>
</organism>
<protein>
    <submittedName>
        <fullName evidence="1">Uncharacterized protein</fullName>
    </submittedName>
</protein>
<sequence length="125" mass="13707">MGEALDAPATEAEVVVAGAAVAVGDNLEQEGRALVHDGDNRDRDAVSQAWRTRLSAELMTKVRQIKDGNAEKSLKEEEKGYGRQYQSWMNIGSWPFQNQAVNLWNLERGCVMANHQAALSGCTAF</sequence>
<gene>
    <name evidence="1" type="ORF">BFJ69_g17358</name>
</gene>
<reference evidence="1 2" key="1">
    <citation type="journal article" date="2018" name="Sci. Rep.">
        <title>Characterisation of pathogen-specific regions and novel effector candidates in Fusarium oxysporum f. sp. cepae.</title>
        <authorList>
            <person name="Armitage A.D."/>
            <person name="Taylor A."/>
            <person name="Sobczyk M.K."/>
            <person name="Baxter L."/>
            <person name="Greenfield B.P."/>
            <person name="Bates H.J."/>
            <person name="Wilson F."/>
            <person name="Jackson A.C."/>
            <person name="Ott S."/>
            <person name="Harrison R.J."/>
            <person name="Clarkson J.P."/>
        </authorList>
    </citation>
    <scope>NUCLEOTIDE SEQUENCE [LARGE SCALE GENOMIC DNA]</scope>
    <source>
        <strain evidence="1 2">Fo_A13</strain>
    </source>
</reference>
<comment type="caution">
    <text evidence="1">The sequence shown here is derived from an EMBL/GenBank/DDBJ whole genome shotgun (WGS) entry which is preliminary data.</text>
</comment>